<dbReference type="AlphaFoldDB" id="A0A3P3ZRW7"/>
<dbReference type="EMBL" id="UOYP01000695">
    <property type="protein sequence ID" value="VAY89651.1"/>
    <property type="molecule type" value="Genomic_DNA"/>
</dbReference>
<evidence type="ECO:0000313" key="1">
    <source>
        <dbReference type="EMBL" id="VAY89651.1"/>
    </source>
</evidence>
<proteinExistence type="predicted"/>
<reference evidence="1" key="1">
    <citation type="submission" date="2018-10" db="EMBL/GenBank/DDBJ databases">
        <authorList>
            <person name="Plewniak F."/>
        </authorList>
    </citation>
    <scope>NUCLEOTIDE SEQUENCE</scope>
</reference>
<protein>
    <submittedName>
        <fullName evidence="1">Uncharacterized protein</fullName>
    </submittedName>
</protein>
<accession>A0A3P3ZRW7</accession>
<organism evidence="1">
    <name type="scientific">mine drainage metagenome</name>
    <dbReference type="NCBI Taxonomy" id="410659"/>
    <lineage>
        <taxon>unclassified sequences</taxon>
        <taxon>metagenomes</taxon>
        <taxon>ecological metagenomes</taxon>
    </lineage>
</organism>
<gene>
    <name evidence="1" type="ORF">CARN8_7240005</name>
</gene>
<name>A0A3P3ZRW7_9ZZZZ</name>
<sequence length="58" mass="6825">MPDIPNNERITRPTYYLSRSYRLYLRCPHHTKSVQNFLKDQGNLASLYFFSPLVASTC</sequence>